<gene>
    <name evidence="4" type="ORF">SPI_08596</name>
</gene>
<feature type="domain" description="Flavin reductase like" evidence="3">
    <location>
        <begin position="115"/>
        <end position="318"/>
    </location>
</feature>
<evidence type="ECO:0000313" key="5">
    <source>
        <dbReference type="Proteomes" id="UP000076874"/>
    </source>
</evidence>
<dbReference type="SUPFAM" id="SSF50475">
    <property type="entry name" value="FMN-binding split barrel"/>
    <property type="match status" value="1"/>
</dbReference>
<dbReference type="InterPro" id="IPR012349">
    <property type="entry name" value="Split_barrel_FMN-bd"/>
</dbReference>
<feature type="region of interest" description="Disordered" evidence="2">
    <location>
        <begin position="28"/>
        <end position="50"/>
    </location>
</feature>
<dbReference type="PANTHER" id="PTHR30466">
    <property type="entry name" value="FLAVIN REDUCTASE"/>
    <property type="match status" value="1"/>
</dbReference>
<dbReference type="AlphaFoldDB" id="A0A162IBC0"/>
<evidence type="ECO:0000259" key="3">
    <source>
        <dbReference type="SMART" id="SM00903"/>
    </source>
</evidence>
<proteinExistence type="predicted"/>
<dbReference type="EMBL" id="AZHD01000022">
    <property type="protein sequence ID" value="OAA54725.1"/>
    <property type="molecule type" value="Genomic_DNA"/>
</dbReference>
<comment type="caution">
    <text evidence="4">The sequence shown here is derived from an EMBL/GenBank/DDBJ whole genome shotgun (WGS) entry which is preliminary data.</text>
</comment>
<dbReference type="GO" id="GO:0010181">
    <property type="term" value="F:FMN binding"/>
    <property type="evidence" value="ECO:0007669"/>
    <property type="project" value="InterPro"/>
</dbReference>
<dbReference type="GO" id="GO:0042602">
    <property type="term" value="F:riboflavin reductase (NADPH) activity"/>
    <property type="evidence" value="ECO:0007669"/>
    <property type="project" value="TreeGrafter"/>
</dbReference>
<dbReference type="STRING" id="1081102.A0A162IBC0"/>
<dbReference type="Gene3D" id="2.30.110.10">
    <property type="entry name" value="Electron Transport, Fmn-binding Protein, Chain A"/>
    <property type="match status" value="1"/>
</dbReference>
<name>A0A162IBC0_9HYPO</name>
<organism evidence="4 5">
    <name type="scientific">Niveomyces insectorum RCEF 264</name>
    <dbReference type="NCBI Taxonomy" id="1081102"/>
    <lineage>
        <taxon>Eukaryota</taxon>
        <taxon>Fungi</taxon>
        <taxon>Dikarya</taxon>
        <taxon>Ascomycota</taxon>
        <taxon>Pezizomycotina</taxon>
        <taxon>Sordariomycetes</taxon>
        <taxon>Hypocreomycetidae</taxon>
        <taxon>Hypocreales</taxon>
        <taxon>Cordycipitaceae</taxon>
        <taxon>Niveomyces</taxon>
    </lineage>
</organism>
<accession>A0A162IBC0</accession>
<protein>
    <submittedName>
        <fullName evidence="4">Flavin reductase-like, FMN-binding protein</fullName>
    </submittedName>
</protein>
<dbReference type="InterPro" id="IPR050268">
    <property type="entry name" value="NADH-dep_flavin_reductase"/>
</dbReference>
<keyword evidence="1" id="KW-0560">Oxidoreductase</keyword>
<evidence type="ECO:0000256" key="1">
    <source>
        <dbReference type="ARBA" id="ARBA00023002"/>
    </source>
</evidence>
<dbReference type="Pfam" id="PF01613">
    <property type="entry name" value="Flavin_Reduct"/>
    <property type="match status" value="1"/>
</dbReference>
<sequence length="330" mass="34700">MFGCLAGSVARQACRRLNIASEGAGSAPLRTDVAASGSRAQSQTGMIPRPETPAQTVVKHAGLLFANAARLWDGSAGRAAQIQPAAATSAVETSAARAEADVETPSLPEEVRRRLRHLANSVVVCTAHTNTGRADAAEPGPTIVPVGLAMSSFVSLSLYPSPVITFNVAVPSRTEAAIARSRHFMIHVLAGDARGAQVADVFRAGNAHPDIVARQLRRAGCRIVGLARPPHQETRPVSAAAAATNAAAEDEPFLRGPGILYVLRCRLLDEPWGGLVPVRDHVVVLGEVLEIINGGAEDSDGTGAPRFGLVYGDRHYRQLGRAVLHTNPKR</sequence>
<evidence type="ECO:0000313" key="4">
    <source>
        <dbReference type="EMBL" id="OAA54725.1"/>
    </source>
</evidence>
<keyword evidence="5" id="KW-1185">Reference proteome</keyword>
<dbReference type="InterPro" id="IPR002563">
    <property type="entry name" value="Flavin_Rdtase-like_dom"/>
</dbReference>
<reference evidence="4 5" key="1">
    <citation type="journal article" date="2016" name="Genome Biol. Evol.">
        <title>Divergent and convergent evolution of fungal pathogenicity.</title>
        <authorList>
            <person name="Shang Y."/>
            <person name="Xiao G."/>
            <person name="Zheng P."/>
            <person name="Cen K."/>
            <person name="Zhan S."/>
            <person name="Wang C."/>
        </authorList>
    </citation>
    <scope>NUCLEOTIDE SEQUENCE [LARGE SCALE GENOMIC DNA]</scope>
    <source>
        <strain evidence="4 5">RCEF 264</strain>
    </source>
</reference>
<dbReference type="PANTHER" id="PTHR30466:SF1">
    <property type="entry name" value="FMN REDUCTASE (NADH) RUTF"/>
    <property type="match status" value="1"/>
</dbReference>
<dbReference type="SMART" id="SM00903">
    <property type="entry name" value="Flavin_Reduct"/>
    <property type="match status" value="1"/>
</dbReference>
<dbReference type="Proteomes" id="UP000076874">
    <property type="component" value="Unassembled WGS sequence"/>
</dbReference>
<dbReference type="OrthoDB" id="2015405at2759"/>
<evidence type="ECO:0000256" key="2">
    <source>
        <dbReference type="SAM" id="MobiDB-lite"/>
    </source>
</evidence>